<dbReference type="RefSeq" id="WP_134100350.1">
    <property type="nucleotide sequence ID" value="NZ_SODP01000001.1"/>
</dbReference>
<dbReference type="OrthoDB" id="5195528at2"/>
<name>A0A4R8CL87_9ACTN</name>
<evidence type="ECO:0000313" key="2">
    <source>
        <dbReference type="Proteomes" id="UP000295146"/>
    </source>
</evidence>
<sequence length="80" mass="9151">MTFEFDLVAERGELRFDERGFERVRFLLSEFQPAARVTLEGQPPTRIRVRADGEPVTIAPGLLAEVEELAGITLRFEMRT</sequence>
<keyword evidence="2" id="KW-1185">Reference proteome</keyword>
<organism evidence="1 2">
    <name type="scientific">Kribbella pratensis</name>
    <dbReference type="NCBI Taxonomy" id="2512112"/>
    <lineage>
        <taxon>Bacteria</taxon>
        <taxon>Bacillati</taxon>
        <taxon>Actinomycetota</taxon>
        <taxon>Actinomycetes</taxon>
        <taxon>Propionibacteriales</taxon>
        <taxon>Kribbellaceae</taxon>
        <taxon>Kribbella</taxon>
    </lineage>
</organism>
<dbReference type="EMBL" id="SODP01000001">
    <property type="protein sequence ID" value="TDW76788.1"/>
    <property type="molecule type" value="Genomic_DNA"/>
</dbReference>
<evidence type="ECO:0000313" key="1">
    <source>
        <dbReference type="EMBL" id="TDW76788.1"/>
    </source>
</evidence>
<proteinExistence type="predicted"/>
<dbReference type="Proteomes" id="UP000295146">
    <property type="component" value="Unassembled WGS sequence"/>
</dbReference>
<dbReference type="AlphaFoldDB" id="A0A4R8CL87"/>
<comment type="caution">
    <text evidence="1">The sequence shown here is derived from an EMBL/GenBank/DDBJ whole genome shotgun (WGS) entry which is preliminary data.</text>
</comment>
<gene>
    <name evidence="1" type="ORF">EV653_1948</name>
</gene>
<reference evidence="1 2" key="1">
    <citation type="submission" date="2019-03" db="EMBL/GenBank/DDBJ databases">
        <title>Genomic Encyclopedia of Type Strains, Phase III (KMG-III): the genomes of soil and plant-associated and newly described type strains.</title>
        <authorList>
            <person name="Whitman W."/>
        </authorList>
    </citation>
    <scope>NUCLEOTIDE SEQUENCE [LARGE SCALE GENOMIC DNA]</scope>
    <source>
        <strain evidence="1 2">VKM Ac-2573</strain>
    </source>
</reference>
<protein>
    <submittedName>
        <fullName evidence="1">Uncharacterized protein</fullName>
    </submittedName>
</protein>
<accession>A0A4R8CL87</accession>